<dbReference type="AlphaFoldDB" id="A0A0A9A7M9"/>
<dbReference type="EMBL" id="GBRH01254853">
    <property type="protein sequence ID" value="JAD43042.1"/>
    <property type="molecule type" value="Transcribed_RNA"/>
</dbReference>
<name>A0A0A9A7M9_ARUDO</name>
<accession>A0A0A9A7M9</accession>
<protein>
    <submittedName>
        <fullName evidence="1">Uncharacterized protein</fullName>
    </submittedName>
</protein>
<sequence>MCDFLRPYCLCGYPRYIYPIVAPELFMAE</sequence>
<reference evidence="1" key="1">
    <citation type="submission" date="2014-09" db="EMBL/GenBank/DDBJ databases">
        <authorList>
            <person name="Magalhaes I.L.F."/>
            <person name="Oliveira U."/>
            <person name="Santos F.R."/>
            <person name="Vidigal T.H.D.A."/>
            <person name="Brescovit A.D."/>
            <person name="Santos A.J."/>
        </authorList>
    </citation>
    <scope>NUCLEOTIDE SEQUENCE</scope>
    <source>
        <tissue evidence="1">Shoot tissue taken approximately 20 cm above the soil surface</tissue>
    </source>
</reference>
<reference evidence="1" key="2">
    <citation type="journal article" date="2015" name="Data Brief">
        <title>Shoot transcriptome of the giant reed, Arundo donax.</title>
        <authorList>
            <person name="Barrero R.A."/>
            <person name="Guerrero F.D."/>
            <person name="Moolhuijzen P."/>
            <person name="Goolsby J.A."/>
            <person name="Tidwell J."/>
            <person name="Bellgard S.E."/>
            <person name="Bellgard M.I."/>
        </authorList>
    </citation>
    <scope>NUCLEOTIDE SEQUENCE</scope>
    <source>
        <tissue evidence="1">Shoot tissue taken approximately 20 cm above the soil surface</tissue>
    </source>
</reference>
<evidence type="ECO:0000313" key="1">
    <source>
        <dbReference type="EMBL" id="JAD43042.1"/>
    </source>
</evidence>
<organism evidence="1">
    <name type="scientific">Arundo donax</name>
    <name type="common">Giant reed</name>
    <name type="synonym">Donax arundinaceus</name>
    <dbReference type="NCBI Taxonomy" id="35708"/>
    <lineage>
        <taxon>Eukaryota</taxon>
        <taxon>Viridiplantae</taxon>
        <taxon>Streptophyta</taxon>
        <taxon>Embryophyta</taxon>
        <taxon>Tracheophyta</taxon>
        <taxon>Spermatophyta</taxon>
        <taxon>Magnoliopsida</taxon>
        <taxon>Liliopsida</taxon>
        <taxon>Poales</taxon>
        <taxon>Poaceae</taxon>
        <taxon>PACMAD clade</taxon>
        <taxon>Arundinoideae</taxon>
        <taxon>Arundineae</taxon>
        <taxon>Arundo</taxon>
    </lineage>
</organism>
<proteinExistence type="predicted"/>